<evidence type="ECO:0000313" key="1">
    <source>
        <dbReference type="EMBL" id="RQW75600.1"/>
    </source>
</evidence>
<dbReference type="InterPro" id="IPR035218">
    <property type="entry name" value="DUF5327"/>
</dbReference>
<dbReference type="Proteomes" id="UP000274033">
    <property type="component" value="Unassembled WGS sequence"/>
</dbReference>
<evidence type="ECO:0000313" key="2">
    <source>
        <dbReference type="Proteomes" id="UP000274033"/>
    </source>
</evidence>
<name>A0A3N9UHP7_9BACI</name>
<sequence length="90" mass="10214">MISYETLLREIEKHLTSAKNTSHEQQLREQLIAIKALCDVALSNSIEIQVNQKVFEHQVSQPVVLENKNTSLSSTKLQENDANGESIFDF</sequence>
<gene>
    <name evidence="1" type="ORF">EBB45_05515</name>
</gene>
<dbReference type="RefSeq" id="WP_124763482.1">
    <property type="nucleotide sequence ID" value="NZ_JAFBDY010000009.1"/>
</dbReference>
<reference evidence="1 2" key="1">
    <citation type="journal article" date="2013" name="J. Microbiol.">
        <title>Lysinibacillus chungkukjangi sp. nov., isolated from Chungkukjang, Korean fermented soybean food.</title>
        <authorList>
            <person name="Kim S.J."/>
            <person name="Jang Y.H."/>
            <person name="Hamada M."/>
            <person name="Ahn J.H."/>
            <person name="Weon H.Y."/>
            <person name="Suzuki K."/>
            <person name="Whang K.S."/>
            <person name="Kwon S.W."/>
        </authorList>
    </citation>
    <scope>NUCLEOTIDE SEQUENCE [LARGE SCALE GENOMIC DNA]</scope>
    <source>
        <strain evidence="1 2">MCCC 1A12701</strain>
    </source>
</reference>
<dbReference type="Pfam" id="PF17261">
    <property type="entry name" value="DUF5327"/>
    <property type="match status" value="1"/>
</dbReference>
<comment type="caution">
    <text evidence="1">The sequence shown here is derived from an EMBL/GenBank/DDBJ whole genome shotgun (WGS) entry which is preliminary data.</text>
</comment>
<organism evidence="1 2">
    <name type="scientific">Lysinibacillus composti</name>
    <dbReference type="NCBI Taxonomy" id="720633"/>
    <lineage>
        <taxon>Bacteria</taxon>
        <taxon>Bacillati</taxon>
        <taxon>Bacillota</taxon>
        <taxon>Bacilli</taxon>
        <taxon>Bacillales</taxon>
        <taxon>Bacillaceae</taxon>
        <taxon>Lysinibacillus</taxon>
    </lineage>
</organism>
<protein>
    <submittedName>
        <fullName evidence="1">Uracil-DNA glycosylase</fullName>
    </submittedName>
</protein>
<dbReference type="EMBL" id="RRCT01000003">
    <property type="protein sequence ID" value="RQW75600.1"/>
    <property type="molecule type" value="Genomic_DNA"/>
</dbReference>
<proteinExistence type="predicted"/>
<accession>A0A3N9UHP7</accession>
<dbReference type="AlphaFoldDB" id="A0A3N9UHP7"/>
<keyword evidence="2" id="KW-1185">Reference proteome</keyword>
<dbReference type="OrthoDB" id="2361717at2"/>